<dbReference type="InterPro" id="IPR023210">
    <property type="entry name" value="NADP_OxRdtase_dom"/>
</dbReference>
<dbReference type="EMBL" id="GG738875">
    <property type="protein sequence ID" value="EFC43127.1"/>
    <property type="molecule type" value="Genomic_DNA"/>
</dbReference>
<protein>
    <submittedName>
        <fullName evidence="3">Oxidoreductase</fullName>
    </submittedName>
</protein>
<dbReference type="GeneID" id="8853314"/>
<dbReference type="PANTHER" id="PTHR43364:SF4">
    <property type="entry name" value="NAD(P)-LINKED OXIDOREDUCTASE SUPERFAMILY PROTEIN"/>
    <property type="match status" value="1"/>
</dbReference>
<proteinExistence type="predicted"/>
<evidence type="ECO:0000259" key="2">
    <source>
        <dbReference type="Pfam" id="PF00248"/>
    </source>
</evidence>
<organism evidence="4">
    <name type="scientific">Naegleria gruberi</name>
    <name type="common">Amoeba</name>
    <dbReference type="NCBI Taxonomy" id="5762"/>
    <lineage>
        <taxon>Eukaryota</taxon>
        <taxon>Discoba</taxon>
        <taxon>Heterolobosea</taxon>
        <taxon>Tetramitia</taxon>
        <taxon>Eutetramitia</taxon>
        <taxon>Vahlkampfiidae</taxon>
        <taxon>Naegleria</taxon>
    </lineage>
</organism>
<dbReference type="Proteomes" id="UP000006671">
    <property type="component" value="Unassembled WGS sequence"/>
</dbReference>
<dbReference type="InParanoid" id="D2VJ25"/>
<keyword evidence="1" id="KW-0560">Oxidoreductase</keyword>
<dbReference type="GO" id="GO:0016491">
    <property type="term" value="F:oxidoreductase activity"/>
    <property type="evidence" value="ECO:0007669"/>
    <property type="project" value="UniProtKB-KW"/>
</dbReference>
<dbReference type="CDD" id="cd19080">
    <property type="entry name" value="AKR_AKR9A_9B"/>
    <property type="match status" value="1"/>
</dbReference>
<evidence type="ECO:0000313" key="4">
    <source>
        <dbReference type="Proteomes" id="UP000006671"/>
    </source>
</evidence>
<dbReference type="Pfam" id="PF00248">
    <property type="entry name" value="Aldo_ket_red"/>
    <property type="match status" value="1"/>
</dbReference>
<dbReference type="AlphaFoldDB" id="D2VJ25"/>
<dbReference type="OMA" id="GWTEPPI"/>
<name>D2VJ25_NAEGR</name>
<evidence type="ECO:0000313" key="3">
    <source>
        <dbReference type="EMBL" id="EFC43127.1"/>
    </source>
</evidence>
<dbReference type="VEuPathDB" id="AmoebaDB:NAEGRDRAFT_80146"/>
<dbReference type="InterPro" id="IPR036812">
    <property type="entry name" value="NAD(P)_OxRdtase_dom_sf"/>
</dbReference>
<dbReference type="eggNOG" id="KOG1575">
    <property type="taxonomic scope" value="Eukaryota"/>
</dbReference>
<dbReference type="STRING" id="5762.D2VJ25"/>
<keyword evidence="4" id="KW-1185">Reference proteome</keyword>
<dbReference type="RefSeq" id="XP_002675871.1">
    <property type="nucleotide sequence ID" value="XM_002675825.1"/>
</dbReference>
<dbReference type="KEGG" id="ngr:NAEGRDRAFT_80146"/>
<dbReference type="PANTHER" id="PTHR43364">
    <property type="entry name" value="NADH-SPECIFIC METHYLGLYOXAL REDUCTASE-RELATED"/>
    <property type="match status" value="1"/>
</dbReference>
<sequence length="359" mass="40037">MSSTQNTKIPTYRLLGNSGLRVFPLCLGAMHFGYNETFSNAFGIGSSDEESEKIFLKYIQLGGNFIDTANIYSLGSSEILIGELIKKHNIDRDTLVIATKYSGPTPGVTGPNAAGNNKKNLFKAVDDSLKRLQTHYIDLLYVHFWDFTLDVTQLVRWLDELVKSGKVLHVAISDTPAWIVSRANTYAEQNALTPFTAYQGRYSLVDRGQDQDVIPMSKALNIATVPWGIVGQGKLTGVRTRESDQDAKRKFVEISEQDAKVQQVVFDIAKEIGRSPTQVAINWVLGRTTSPILGTRTLEQFEDAVKSLEFELSQEQLERLNKASENSPAVIFPHSFIGNSFDTNRWLFLGGDKTYNITN</sequence>
<dbReference type="OrthoDB" id="37537at2759"/>
<dbReference type="SUPFAM" id="SSF51430">
    <property type="entry name" value="NAD(P)-linked oxidoreductase"/>
    <property type="match status" value="1"/>
</dbReference>
<gene>
    <name evidence="3" type="ORF">NAEGRDRAFT_80146</name>
</gene>
<dbReference type="InterPro" id="IPR050523">
    <property type="entry name" value="AKR_Detox_Biosynth"/>
</dbReference>
<accession>D2VJ25</accession>
<dbReference type="Gene3D" id="3.20.20.100">
    <property type="entry name" value="NADP-dependent oxidoreductase domain"/>
    <property type="match status" value="1"/>
</dbReference>
<reference evidence="3 4" key="1">
    <citation type="journal article" date="2010" name="Cell">
        <title>The genome of Naegleria gruberi illuminates early eukaryotic versatility.</title>
        <authorList>
            <person name="Fritz-Laylin L.K."/>
            <person name="Prochnik S.E."/>
            <person name="Ginger M.L."/>
            <person name="Dacks J.B."/>
            <person name="Carpenter M.L."/>
            <person name="Field M.C."/>
            <person name="Kuo A."/>
            <person name="Paredez A."/>
            <person name="Chapman J."/>
            <person name="Pham J."/>
            <person name="Shu S."/>
            <person name="Neupane R."/>
            <person name="Cipriano M."/>
            <person name="Mancuso J."/>
            <person name="Tu H."/>
            <person name="Salamov A."/>
            <person name="Lindquist E."/>
            <person name="Shapiro H."/>
            <person name="Lucas S."/>
            <person name="Grigoriev I.V."/>
            <person name="Cande W.Z."/>
            <person name="Fulton C."/>
            <person name="Rokhsar D.S."/>
            <person name="Dawson S.C."/>
        </authorList>
    </citation>
    <scope>NUCLEOTIDE SEQUENCE [LARGE SCALE GENOMIC DNA]</scope>
    <source>
        <strain evidence="3 4">NEG-M</strain>
    </source>
</reference>
<evidence type="ECO:0000256" key="1">
    <source>
        <dbReference type="ARBA" id="ARBA00023002"/>
    </source>
</evidence>
<feature type="domain" description="NADP-dependent oxidoreductase" evidence="2">
    <location>
        <begin position="24"/>
        <end position="324"/>
    </location>
</feature>
<dbReference type="GO" id="GO:0005829">
    <property type="term" value="C:cytosol"/>
    <property type="evidence" value="ECO:0007669"/>
    <property type="project" value="TreeGrafter"/>
</dbReference>